<dbReference type="Proteomes" id="UP001500840">
    <property type="component" value="Unassembled WGS sequence"/>
</dbReference>
<accession>A0ABP8MWU2</accession>
<evidence type="ECO:0000256" key="2">
    <source>
        <dbReference type="SAM" id="SignalP"/>
    </source>
</evidence>
<keyword evidence="1" id="KW-0802">TPR repeat</keyword>
<keyword evidence="4" id="KW-1185">Reference proteome</keyword>
<dbReference type="Gene3D" id="1.25.40.10">
    <property type="entry name" value="Tetratricopeptide repeat domain"/>
    <property type="match status" value="2"/>
</dbReference>
<dbReference type="Pfam" id="PF13432">
    <property type="entry name" value="TPR_16"/>
    <property type="match status" value="1"/>
</dbReference>
<dbReference type="InterPro" id="IPR019734">
    <property type="entry name" value="TPR_rpt"/>
</dbReference>
<evidence type="ECO:0000256" key="1">
    <source>
        <dbReference type="PROSITE-ProRule" id="PRU00339"/>
    </source>
</evidence>
<dbReference type="EMBL" id="BAABGA010000040">
    <property type="protein sequence ID" value="GAA4457384.1"/>
    <property type="molecule type" value="Genomic_DNA"/>
</dbReference>
<reference evidence="4" key="1">
    <citation type="journal article" date="2019" name="Int. J. Syst. Evol. Microbiol.">
        <title>The Global Catalogue of Microorganisms (GCM) 10K type strain sequencing project: providing services to taxonomists for standard genome sequencing and annotation.</title>
        <authorList>
            <consortium name="The Broad Institute Genomics Platform"/>
            <consortium name="The Broad Institute Genome Sequencing Center for Infectious Disease"/>
            <person name="Wu L."/>
            <person name="Ma J."/>
        </authorList>
    </citation>
    <scope>NUCLEOTIDE SEQUENCE [LARGE SCALE GENOMIC DNA]</scope>
    <source>
        <strain evidence="4">JCM 17759</strain>
    </source>
</reference>
<dbReference type="PANTHER" id="PTHR44749">
    <property type="entry name" value="SUPPRESSOR OF RPS4-RLD 1"/>
    <property type="match status" value="1"/>
</dbReference>
<dbReference type="InterPro" id="IPR011990">
    <property type="entry name" value="TPR-like_helical_dom_sf"/>
</dbReference>
<comment type="caution">
    <text evidence="3">The sequence shown here is derived from an EMBL/GenBank/DDBJ whole genome shotgun (WGS) entry which is preliminary data.</text>
</comment>
<dbReference type="PROSITE" id="PS50293">
    <property type="entry name" value="TPR_REGION"/>
    <property type="match status" value="2"/>
</dbReference>
<dbReference type="PROSITE" id="PS50005">
    <property type="entry name" value="TPR"/>
    <property type="match status" value="3"/>
</dbReference>
<feature type="repeat" description="TPR" evidence="1">
    <location>
        <begin position="199"/>
        <end position="232"/>
    </location>
</feature>
<dbReference type="InterPro" id="IPR044650">
    <property type="entry name" value="SRFR1-like"/>
</dbReference>
<evidence type="ECO:0000313" key="3">
    <source>
        <dbReference type="EMBL" id="GAA4457384.1"/>
    </source>
</evidence>
<evidence type="ECO:0008006" key="5">
    <source>
        <dbReference type="Google" id="ProtNLM"/>
    </source>
</evidence>
<organism evidence="3 4">
    <name type="scientific">Novipirellula rosea</name>
    <dbReference type="NCBI Taxonomy" id="1031540"/>
    <lineage>
        <taxon>Bacteria</taxon>
        <taxon>Pseudomonadati</taxon>
        <taxon>Planctomycetota</taxon>
        <taxon>Planctomycetia</taxon>
        <taxon>Pirellulales</taxon>
        <taxon>Pirellulaceae</taxon>
        <taxon>Novipirellula</taxon>
    </lineage>
</organism>
<protein>
    <recommendedName>
        <fullName evidence="5">Lipoprotein NlpI</fullName>
    </recommendedName>
</protein>
<evidence type="ECO:0000313" key="4">
    <source>
        <dbReference type="Proteomes" id="UP001500840"/>
    </source>
</evidence>
<name>A0ABP8MWU2_9BACT</name>
<keyword evidence="2" id="KW-0732">Signal</keyword>
<proteinExistence type="predicted"/>
<feature type="signal peptide" evidence="2">
    <location>
        <begin position="1"/>
        <end position="21"/>
    </location>
</feature>
<feature type="chain" id="PRO_5045631652" description="Lipoprotein NlpI" evidence="2">
    <location>
        <begin position="22"/>
        <end position="435"/>
    </location>
</feature>
<dbReference type="Pfam" id="PF13181">
    <property type="entry name" value="TPR_8"/>
    <property type="match status" value="1"/>
</dbReference>
<dbReference type="PANTHER" id="PTHR44749:SF1">
    <property type="entry name" value="TETRATRICOPEPTIDE-LIKE HELICAL DOMAIN-CONTAINING PROTEIN"/>
    <property type="match status" value="1"/>
</dbReference>
<gene>
    <name evidence="3" type="ORF">GCM10023156_34110</name>
</gene>
<dbReference type="SUPFAM" id="SSF48452">
    <property type="entry name" value="TPR-like"/>
    <property type="match status" value="1"/>
</dbReference>
<sequence>MGVKAVVGAVLVCLNASLAFALEPGDLVAARRDLSIVDNAKNVDQAGAGQVLKVLEVNGSKILVSRGRPGWVPVADVIELDAAEAFFSKPFATGANARDYLSRGTVRMSLGKHAEGITDLKKAVEIANSPGDYLEPLAYAQITAQDQPAAIATFTRAIQDDPKSVPAWMGRGLAYYQVGQNQNALDDFTKAIQLDPNHAFSRKYMGALLHDLGNIDSARKQLDLAVKLDPHDGFARKARGRVLYDQADYAAALNDFSIAVTLDAADGEAVAGRGVVRLAIGSELTAAESDFKTAIELEKYPEENAYLWSNLGQVQTELRKFDDAERNLDRAIELDPSLNEARSHRAYLLATHLPDAARVAAAKADVQLVFASRETKTFWDYRSLAAVNAAMGDYARAAKHMALGEAIVRTTGPVRFAKPAVVLRESFEQKLTPVP</sequence>
<dbReference type="RefSeq" id="WP_345323945.1">
    <property type="nucleotide sequence ID" value="NZ_BAABGA010000040.1"/>
</dbReference>
<dbReference type="Pfam" id="PF00515">
    <property type="entry name" value="TPR_1"/>
    <property type="match status" value="2"/>
</dbReference>
<feature type="repeat" description="TPR" evidence="1">
    <location>
        <begin position="165"/>
        <end position="198"/>
    </location>
</feature>
<dbReference type="SMART" id="SM00028">
    <property type="entry name" value="TPR"/>
    <property type="match status" value="5"/>
</dbReference>
<feature type="repeat" description="TPR" evidence="1">
    <location>
        <begin position="305"/>
        <end position="338"/>
    </location>
</feature>